<name>X1C9E8_9ZZZZ</name>
<gene>
    <name evidence="1" type="ORF">S01H4_23099</name>
</gene>
<dbReference type="EMBL" id="BART01010675">
    <property type="protein sequence ID" value="GAG89892.1"/>
    <property type="molecule type" value="Genomic_DNA"/>
</dbReference>
<comment type="caution">
    <text evidence="1">The sequence shown here is derived from an EMBL/GenBank/DDBJ whole genome shotgun (WGS) entry which is preliminary data.</text>
</comment>
<proteinExistence type="predicted"/>
<dbReference type="AlphaFoldDB" id="X1C9E8"/>
<evidence type="ECO:0000313" key="1">
    <source>
        <dbReference type="EMBL" id="GAG89892.1"/>
    </source>
</evidence>
<sequence length="57" mass="6177">VNTADVWDSILLNPSATDAIETGGELADLQVEIEEGNIALVESEAKYRAEIEKTKES</sequence>
<protein>
    <submittedName>
        <fullName evidence="1">Uncharacterized protein</fullName>
    </submittedName>
</protein>
<reference evidence="1" key="1">
    <citation type="journal article" date="2014" name="Front. Microbiol.">
        <title>High frequency of phylogenetically diverse reductive dehalogenase-homologous genes in deep subseafloor sedimentary metagenomes.</title>
        <authorList>
            <person name="Kawai M."/>
            <person name="Futagami T."/>
            <person name="Toyoda A."/>
            <person name="Takaki Y."/>
            <person name="Nishi S."/>
            <person name="Hori S."/>
            <person name="Arai W."/>
            <person name="Tsubouchi T."/>
            <person name="Morono Y."/>
            <person name="Uchiyama I."/>
            <person name="Ito T."/>
            <person name="Fujiyama A."/>
            <person name="Inagaki F."/>
            <person name="Takami H."/>
        </authorList>
    </citation>
    <scope>NUCLEOTIDE SEQUENCE</scope>
    <source>
        <strain evidence="1">Expedition CK06-06</strain>
    </source>
</reference>
<feature type="non-terminal residue" evidence="1">
    <location>
        <position position="1"/>
    </location>
</feature>
<accession>X1C9E8</accession>
<organism evidence="1">
    <name type="scientific">marine sediment metagenome</name>
    <dbReference type="NCBI Taxonomy" id="412755"/>
    <lineage>
        <taxon>unclassified sequences</taxon>
        <taxon>metagenomes</taxon>
        <taxon>ecological metagenomes</taxon>
    </lineage>
</organism>